<dbReference type="InterPro" id="IPR002937">
    <property type="entry name" value="Amino_oxidase"/>
</dbReference>
<protein>
    <recommendedName>
        <fullName evidence="3">Pyridine nucleotide-disulfide oxidoreductase domain-containing protein 2</fullName>
    </recommendedName>
</protein>
<evidence type="ECO:0000256" key="2">
    <source>
        <dbReference type="ARBA" id="ARBA00038825"/>
    </source>
</evidence>
<dbReference type="PRINTS" id="PR00420">
    <property type="entry name" value="RNGMNOXGNASE"/>
</dbReference>
<name>A0ABY4N8F4_9MICO</name>
<dbReference type="Pfam" id="PF01593">
    <property type="entry name" value="Amino_oxidase"/>
    <property type="match status" value="1"/>
</dbReference>
<dbReference type="Gene3D" id="3.50.50.60">
    <property type="entry name" value="FAD/NAD(P)-binding domain"/>
    <property type="match status" value="1"/>
</dbReference>
<evidence type="ECO:0000256" key="1">
    <source>
        <dbReference type="ARBA" id="ARBA00037217"/>
    </source>
</evidence>
<sequence length="494" mass="51090">MASPSLDAVVVGSGPNGLAAAVTLARAGLSVQVLEAEETLGGGARTLDLGLAPGIVHDICSAVHPMALASPFLREFDLAARGVRTIVPEVSYAQPLPGGDAGIAWHDLERTAEGLGPDGPSWRRMFEPLARHADAVTALALGDKRSIPPEVLSPAGLTAGARFGLRVLQQGTRAWDSPLRTERARALLTGVAAHGISPLPSLAGAGVSLLLASLAHAGGWPIPVGGSQAIADALLEDLRAHGGRVAAGRPVRSLADLPPARAVLLDTSADDAARILGRSIPRRTARGLRRLGHAGAAAKVDLVTRGPIPWAHADVGRAGTVHLGGTREQVAAAENQVLAGRFPEHPVVLVSDPAVADPSREVGGLRPIWAYAHVPVGGMEDPTEAVIAQIEASAPGFRDTIVAARGIPAARMGEHDRAIVGGDIAMGTITMFRMIARPRAVWDPYRLSDDGHFLCSSATPPGPGVHGLNGHFAARRVLRERFGIRRAPDLGPGG</sequence>
<reference evidence="5" key="1">
    <citation type="submission" date="2022-05" db="EMBL/GenBank/DDBJ databases">
        <title>Genomic analysis of Brachybacterium sp. CBA3104.</title>
        <authorList>
            <person name="Roh S.W."/>
            <person name="Kim Y.B."/>
            <person name="Kim Y."/>
        </authorList>
    </citation>
    <scope>NUCLEOTIDE SEQUENCE</scope>
    <source>
        <strain evidence="5">CBA3104</strain>
    </source>
</reference>
<dbReference type="InterPro" id="IPR036188">
    <property type="entry name" value="FAD/NAD-bd_sf"/>
</dbReference>
<comment type="function">
    <text evidence="1">Probable oxidoreductase that may play a role as regulator of mitochondrial function.</text>
</comment>
<dbReference type="PANTHER" id="PTHR10668">
    <property type="entry name" value="PHYTOENE DEHYDROGENASE"/>
    <property type="match status" value="1"/>
</dbReference>
<dbReference type="RefSeq" id="WP_249479619.1">
    <property type="nucleotide sequence ID" value="NZ_CP097218.1"/>
</dbReference>
<evidence type="ECO:0000313" key="6">
    <source>
        <dbReference type="Proteomes" id="UP001055868"/>
    </source>
</evidence>
<proteinExistence type="predicted"/>
<feature type="domain" description="Amine oxidase" evidence="4">
    <location>
        <begin position="17"/>
        <end position="267"/>
    </location>
</feature>
<keyword evidence="6" id="KW-1185">Reference proteome</keyword>
<dbReference type="Proteomes" id="UP001055868">
    <property type="component" value="Chromosome"/>
</dbReference>
<evidence type="ECO:0000259" key="4">
    <source>
        <dbReference type="Pfam" id="PF01593"/>
    </source>
</evidence>
<comment type="subunit">
    <text evidence="2">Interacts with COX5B; this interaction may contribute to localize PYROXD2 to the inner face of the inner mitochondrial membrane.</text>
</comment>
<organism evidence="5 6">
    <name type="scientific">Brachybacterium kimchii</name>
    <dbReference type="NCBI Taxonomy" id="2942909"/>
    <lineage>
        <taxon>Bacteria</taxon>
        <taxon>Bacillati</taxon>
        <taxon>Actinomycetota</taxon>
        <taxon>Actinomycetes</taxon>
        <taxon>Micrococcales</taxon>
        <taxon>Dermabacteraceae</taxon>
        <taxon>Brachybacterium</taxon>
    </lineage>
</organism>
<dbReference type="PANTHER" id="PTHR10668:SF105">
    <property type="entry name" value="DEHYDROGENASE-RELATED"/>
    <property type="match status" value="1"/>
</dbReference>
<dbReference type="SUPFAM" id="SSF51905">
    <property type="entry name" value="FAD/NAD(P)-binding domain"/>
    <property type="match status" value="1"/>
</dbReference>
<gene>
    <name evidence="5" type="ORF">M4486_03255</name>
</gene>
<accession>A0ABY4N8F4</accession>
<evidence type="ECO:0000256" key="3">
    <source>
        <dbReference type="ARBA" id="ARBA00040298"/>
    </source>
</evidence>
<evidence type="ECO:0000313" key="5">
    <source>
        <dbReference type="EMBL" id="UQN30376.1"/>
    </source>
</evidence>
<dbReference type="EMBL" id="CP097218">
    <property type="protein sequence ID" value="UQN30376.1"/>
    <property type="molecule type" value="Genomic_DNA"/>
</dbReference>